<evidence type="ECO:0000256" key="2">
    <source>
        <dbReference type="ARBA" id="ARBA00022747"/>
    </source>
</evidence>
<feature type="domain" description="Type I restriction modification DNA specificity" evidence="4">
    <location>
        <begin position="181"/>
        <end position="369"/>
    </location>
</feature>
<dbReference type="Proteomes" id="UP000002971">
    <property type="component" value="Unassembled WGS sequence"/>
</dbReference>
<dbReference type="InterPro" id="IPR000055">
    <property type="entry name" value="Restrct_endonuc_typeI_TRD"/>
</dbReference>
<feature type="domain" description="Type I restriction modification DNA specificity" evidence="4">
    <location>
        <begin position="38"/>
        <end position="150"/>
    </location>
</feature>
<dbReference type="InterPro" id="IPR052021">
    <property type="entry name" value="Type-I_RS_S_subunit"/>
</dbReference>
<dbReference type="GO" id="GO:0009307">
    <property type="term" value="P:DNA restriction-modification system"/>
    <property type="evidence" value="ECO:0007669"/>
    <property type="project" value="UniProtKB-KW"/>
</dbReference>
<gene>
    <name evidence="5" type="ORF">LRU_00443</name>
</gene>
<dbReference type="GO" id="GO:0003677">
    <property type="term" value="F:DNA binding"/>
    <property type="evidence" value="ECO:0007669"/>
    <property type="project" value="UniProtKB-KW"/>
</dbReference>
<dbReference type="InterPro" id="IPR044946">
    <property type="entry name" value="Restrct_endonuc_typeI_TRD_sf"/>
</dbReference>
<keyword evidence="3" id="KW-0238">DNA-binding</keyword>
<evidence type="ECO:0000313" key="5">
    <source>
        <dbReference type="EMBL" id="EGM53307.1"/>
    </source>
</evidence>
<accession>F7QYF5</accession>
<comment type="caution">
    <text evidence="5">The sequence shown here is derived from an EMBL/GenBank/DDBJ whole genome shotgun (WGS) entry which is preliminary data.</text>
</comment>
<reference evidence="5 6" key="1">
    <citation type="journal article" date="2011" name="J. Bacteriol.">
        <title>Genome Sequence of Lactobacillus ruminis SPM0211, Isolated from a Fecal Sample from a Healthy Korean.</title>
        <authorList>
            <person name="Lee S."/>
            <person name="Cho Y.J."/>
            <person name="Lee A.H."/>
            <person name="Chun J."/>
            <person name="Ha N.J."/>
            <person name="Ko G."/>
        </authorList>
    </citation>
    <scope>NUCLEOTIDE SEQUENCE [LARGE SCALE GENOMIC DNA]</scope>
    <source>
        <strain evidence="5 6">SPM0211</strain>
    </source>
</reference>
<comment type="similarity">
    <text evidence="1">Belongs to the type-I restriction system S methylase family.</text>
</comment>
<sequence length="381" mass="42542">MGQSPDGSTYSDEPSDYILVQGNADLKDGWVVPRVWTSQKTKTAQAGDLIMSVRAPVGAMGKTAYDIVIGRGVAAIKGNEFIYQTLVKYDADRYWKKLAAGSTFESVNSNEVKGAIINVPQDIEEQKKIGEYFLNLDHLITLNQQKITLLTKLKKAMLEKMFPKKGSVIPEIRFNGFANAWEQRKFDEVFDCTIPSNTLSRAELNYESGSVRNIHYGDILIKYGSVVDVKNDEIPFATGKSSEDFKSALLQDGDIIIADTAEDETTGKACEIGNSQGLDVVSGLHTMVCRPRNKMALGYLGYYLNSDAYHHQLLPLMQGIKVLSLSRTNVQKTMVCYPQSKAEQQLIADCFRNLDHLITLHQRKLDMLKKLKSACLSEMFI</sequence>
<evidence type="ECO:0000256" key="3">
    <source>
        <dbReference type="ARBA" id="ARBA00023125"/>
    </source>
</evidence>
<dbReference type="SUPFAM" id="SSF116734">
    <property type="entry name" value="DNA methylase specificity domain"/>
    <property type="match status" value="2"/>
</dbReference>
<name>F7QYF5_9LACO</name>
<evidence type="ECO:0000259" key="4">
    <source>
        <dbReference type="Pfam" id="PF01420"/>
    </source>
</evidence>
<dbReference type="AlphaFoldDB" id="F7QYF5"/>
<dbReference type="EMBL" id="AFOJ01000002">
    <property type="protein sequence ID" value="EGM53307.1"/>
    <property type="molecule type" value="Genomic_DNA"/>
</dbReference>
<dbReference type="CDD" id="cd17494">
    <property type="entry name" value="RMtype1_S_Sma198ORF994P-TRD2-CR2_like"/>
    <property type="match status" value="1"/>
</dbReference>
<evidence type="ECO:0000256" key="1">
    <source>
        <dbReference type="ARBA" id="ARBA00010923"/>
    </source>
</evidence>
<dbReference type="Gene3D" id="3.90.220.20">
    <property type="entry name" value="DNA methylase specificity domains"/>
    <property type="match status" value="2"/>
</dbReference>
<proteinExistence type="inferred from homology"/>
<dbReference type="PANTHER" id="PTHR30408">
    <property type="entry name" value="TYPE-1 RESTRICTION ENZYME ECOKI SPECIFICITY PROTEIN"/>
    <property type="match status" value="1"/>
</dbReference>
<dbReference type="Pfam" id="PF01420">
    <property type="entry name" value="Methylase_S"/>
    <property type="match status" value="2"/>
</dbReference>
<evidence type="ECO:0000313" key="6">
    <source>
        <dbReference type="Proteomes" id="UP000002971"/>
    </source>
</evidence>
<dbReference type="PANTHER" id="PTHR30408:SF12">
    <property type="entry name" value="TYPE I RESTRICTION ENZYME MJAVIII SPECIFICITY SUBUNIT"/>
    <property type="match status" value="1"/>
</dbReference>
<organism evidence="5 6">
    <name type="scientific">Ligilactobacillus ruminis SPM0211</name>
    <dbReference type="NCBI Taxonomy" id="1040964"/>
    <lineage>
        <taxon>Bacteria</taxon>
        <taxon>Bacillati</taxon>
        <taxon>Bacillota</taxon>
        <taxon>Bacilli</taxon>
        <taxon>Lactobacillales</taxon>
        <taxon>Lactobacillaceae</taxon>
        <taxon>Ligilactobacillus</taxon>
    </lineage>
</organism>
<keyword evidence="2" id="KW-0680">Restriction system</keyword>
<dbReference type="REBASE" id="39836">
    <property type="entry name" value="S1.Lru211ORF446P"/>
</dbReference>
<protein>
    <recommendedName>
        <fullName evidence="4">Type I restriction modification DNA specificity domain-containing protein</fullName>
    </recommendedName>
</protein>